<gene>
    <name evidence="1" type="ORF">LCGC14_1915060</name>
</gene>
<protein>
    <submittedName>
        <fullName evidence="1">Uncharacterized protein</fullName>
    </submittedName>
</protein>
<comment type="caution">
    <text evidence="1">The sequence shown here is derived from an EMBL/GenBank/DDBJ whole genome shotgun (WGS) entry which is preliminary data.</text>
</comment>
<sequence length="102" mass="11779">MTNKKIKRNYAELASVGYPDLDGIRLRYSDGCGQWIVDHMLRDNPEDMVEFLNNWIKDDPVFKGLVEALEKITNTFTGNIQFDEMEIREIAENALKLAKGEK</sequence>
<reference evidence="1" key="1">
    <citation type="journal article" date="2015" name="Nature">
        <title>Complex archaea that bridge the gap between prokaryotes and eukaryotes.</title>
        <authorList>
            <person name="Spang A."/>
            <person name="Saw J.H."/>
            <person name="Jorgensen S.L."/>
            <person name="Zaremba-Niedzwiedzka K."/>
            <person name="Martijn J."/>
            <person name="Lind A.E."/>
            <person name="van Eijk R."/>
            <person name="Schleper C."/>
            <person name="Guy L."/>
            <person name="Ettema T.J."/>
        </authorList>
    </citation>
    <scope>NUCLEOTIDE SEQUENCE</scope>
</reference>
<dbReference type="EMBL" id="LAZR01020296">
    <property type="protein sequence ID" value="KKL89403.1"/>
    <property type="molecule type" value="Genomic_DNA"/>
</dbReference>
<evidence type="ECO:0000313" key="1">
    <source>
        <dbReference type="EMBL" id="KKL89403.1"/>
    </source>
</evidence>
<name>A0A0F9FT59_9ZZZZ</name>
<proteinExistence type="predicted"/>
<organism evidence="1">
    <name type="scientific">marine sediment metagenome</name>
    <dbReference type="NCBI Taxonomy" id="412755"/>
    <lineage>
        <taxon>unclassified sequences</taxon>
        <taxon>metagenomes</taxon>
        <taxon>ecological metagenomes</taxon>
    </lineage>
</organism>
<accession>A0A0F9FT59</accession>
<dbReference type="AlphaFoldDB" id="A0A0F9FT59"/>